<dbReference type="Gene3D" id="3.40.50.1000">
    <property type="entry name" value="HAD superfamily/HAD-like"/>
    <property type="match status" value="1"/>
</dbReference>
<accession>A0A252A5U4</accession>
<protein>
    <recommendedName>
        <fullName evidence="4">Lipoprotein pyruvate-formate lyase</fullName>
    </recommendedName>
</protein>
<dbReference type="AlphaFoldDB" id="A0A252A5U4"/>
<dbReference type="SUPFAM" id="SSF56784">
    <property type="entry name" value="HAD-like"/>
    <property type="match status" value="1"/>
</dbReference>
<feature type="chain" id="PRO_5012061007" description="Lipoprotein pyruvate-formate lyase" evidence="1">
    <location>
        <begin position="27"/>
        <end position="426"/>
    </location>
</feature>
<evidence type="ECO:0000256" key="1">
    <source>
        <dbReference type="SAM" id="SignalP"/>
    </source>
</evidence>
<dbReference type="RefSeq" id="WP_086551706.1">
    <property type="nucleotide sequence ID" value="NZ_CP171013.1"/>
</dbReference>
<comment type="caution">
    <text evidence="2">The sequence shown here is derived from an EMBL/GenBank/DDBJ whole genome shotgun (WGS) entry which is preliminary data.</text>
</comment>
<dbReference type="InterPro" id="IPR023214">
    <property type="entry name" value="HAD_sf"/>
</dbReference>
<proteinExistence type="predicted"/>
<dbReference type="InterPro" id="IPR036412">
    <property type="entry name" value="HAD-like_sf"/>
</dbReference>
<reference evidence="2 3" key="1">
    <citation type="submission" date="2014-06" db="EMBL/GenBank/DDBJ databases">
        <authorList>
            <person name="Ju J."/>
            <person name="Zhang J."/>
        </authorList>
    </citation>
    <scope>NUCLEOTIDE SEQUENCE [LARGE SCALE GENOMIC DNA]</scope>
    <source>
        <strain evidence="2">DmW_045</strain>
    </source>
</reference>
<evidence type="ECO:0000313" key="2">
    <source>
        <dbReference type="EMBL" id="OUI84940.1"/>
    </source>
</evidence>
<feature type="signal peptide" evidence="1">
    <location>
        <begin position="1"/>
        <end position="26"/>
    </location>
</feature>
<name>A0A252A5U4_9PROT</name>
<dbReference type="EMBL" id="JOMO01000007">
    <property type="protein sequence ID" value="OUI84940.1"/>
    <property type="molecule type" value="Genomic_DNA"/>
</dbReference>
<evidence type="ECO:0000313" key="3">
    <source>
        <dbReference type="Proteomes" id="UP000194639"/>
    </source>
</evidence>
<sequence>MSAFLSRRSFSLGLAAMAAAPHMAQAHNYDPSDVPPPTLETLKWAQKTRASLQALMVAHGQYSAHYDHKKRPYIVFDWDETAVVGNVQLTLFHYMLEHFAFLLPAHEFQKLLHSHGAEKLLPLPFTTQDGKRLSLHTLVQDILEDYRALAARYGHRPHPLPRDELQQDPTVLAFKARMAFYHHALTALHGGEIAQRWLVSLAAGHTLTDIVAMSRAANEWYLGQAIGTIKWACPPERAGVGGPVSATITQALRLTPEISDLFQIMQEHGIDPVICTASLEECTAIFATSTEYGYNIPREHIFGARLEEHHKTLLPLEAANVPFPYEQGKTALIKKYMVSKREGPPLAIIAGEDSTADLIKTFADTPLCCLINRKQSDAMMPFLKEAAEMRTLDTPRLVLQGRDENTGEWLPTEASIFLGDTMAQLP</sequence>
<dbReference type="Proteomes" id="UP000194639">
    <property type="component" value="Unassembled WGS sequence"/>
</dbReference>
<keyword evidence="1" id="KW-0732">Signal</keyword>
<dbReference type="Gene3D" id="1.20.1440.320">
    <property type="match status" value="1"/>
</dbReference>
<gene>
    <name evidence="2" type="ORF">HK12_13465</name>
</gene>
<evidence type="ECO:0008006" key="4">
    <source>
        <dbReference type="Google" id="ProtNLM"/>
    </source>
</evidence>
<organism evidence="2 3">
    <name type="scientific">Acetobacter orientalis</name>
    <dbReference type="NCBI Taxonomy" id="146474"/>
    <lineage>
        <taxon>Bacteria</taxon>
        <taxon>Pseudomonadati</taxon>
        <taxon>Pseudomonadota</taxon>
        <taxon>Alphaproteobacteria</taxon>
        <taxon>Acetobacterales</taxon>
        <taxon>Acetobacteraceae</taxon>
        <taxon>Acetobacter</taxon>
    </lineage>
</organism>